<proteinExistence type="predicted"/>
<dbReference type="InterPro" id="IPR036056">
    <property type="entry name" value="Fibrinogen-like_C"/>
</dbReference>
<dbReference type="AlphaFoldDB" id="A0A8S3UHW8"/>
<protein>
    <submittedName>
        <fullName evidence="2">FCN</fullName>
    </submittedName>
</protein>
<dbReference type="InterPro" id="IPR002181">
    <property type="entry name" value="Fibrinogen_a/b/g_C_dom"/>
</dbReference>
<organism evidence="2 3">
    <name type="scientific">Mytilus edulis</name>
    <name type="common">Blue mussel</name>
    <dbReference type="NCBI Taxonomy" id="6550"/>
    <lineage>
        <taxon>Eukaryota</taxon>
        <taxon>Metazoa</taxon>
        <taxon>Spiralia</taxon>
        <taxon>Lophotrochozoa</taxon>
        <taxon>Mollusca</taxon>
        <taxon>Bivalvia</taxon>
        <taxon>Autobranchia</taxon>
        <taxon>Pteriomorphia</taxon>
        <taxon>Mytilida</taxon>
        <taxon>Mytiloidea</taxon>
        <taxon>Mytilidae</taxon>
        <taxon>Mytilinae</taxon>
        <taxon>Mytilus</taxon>
    </lineage>
</organism>
<keyword evidence="3" id="KW-1185">Reference proteome</keyword>
<accession>A0A8S3UHW8</accession>
<comment type="caution">
    <text evidence="2">The sequence shown here is derived from an EMBL/GenBank/DDBJ whole genome shotgun (WGS) entry which is preliminary data.</text>
</comment>
<gene>
    <name evidence="2" type="ORF">MEDL_53078</name>
</gene>
<dbReference type="Proteomes" id="UP000683360">
    <property type="component" value="Unassembled WGS sequence"/>
</dbReference>
<dbReference type="InterPro" id="IPR014716">
    <property type="entry name" value="Fibrinogen_a/b/g_C_1"/>
</dbReference>
<dbReference type="PROSITE" id="PS51406">
    <property type="entry name" value="FIBRINOGEN_C_2"/>
    <property type="match status" value="1"/>
</dbReference>
<dbReference type="SMART" id="SM00186">
    <property type="entry name" value="FBG"/>
    <property type="match status" value="1"/>
</dbReference>
<evidence type="ECO:0000313" key="2">
    <source>
        <dbReference type="EMBL" id="CAG2240804.1"/>
    </source>
</evidence>
<dbReference type="PANTHER" id="PTHR19143">
    <property type="entry name" value="FIBRINOGEN/TENASCIN/ANGIOPOEITIN"/>
    <property type="match status" value="1"/>
</dbReference>
<dbReference type="OrthoDB" id="6077367at2759"/>
<dbReference type="InterPro" id="IPR050373">
    <property type="entry name" value="Fibrinogen_C-term_domain"/>
</dbReference>
<dbReference type="GO" id="GO:0005615">
    <property type="term" value="C:extracellular space"/>
    <property type="evidence" value="ECO:0007669"/>
    <property type="project" value="TreeGrafter"/>
</dbReference>
<evidence type="ECO:0000313" key="3">
    <source>
        <dbReference type="Proteomes" id="UP000683360"/>
    </source>
</evidence>
<name>A0A8S3UHW8_MYTED</name>
<evidence type="ECO:0000259" key="1">
    <source>
        <dbReference type="PROSITE" id="PS51406"/>
    </source>
</evidence>
<dbReference type="EMBL" id="CAJPWZ010002575">
    <property type="protein sequence ID" value="CAG2240804.1"/>
    <property type="molecule type" value="Genomic_DNA"/>
</dbReference>
<reference evidence="2" key="1">
    <citation type="submission" date="2021-03" db="EMBL/GenBank/DDBJ databases">
        <authorList>
            <person name="Bekaert M."/>
        </authorList>
    </citation>
    <scope>NUCLEOTIDE SEQUENCE</scope>
</reference>
<feature type="domain" description="Fibrinogen C-terminal" evidence="1">
    <location>
        <begin position="26"/>
        <end position="243"/>
    </location>
</feature>
<dbReference type="Gene3D" id="3.90.215.10">
    <property type="entry name" value="Gamma Fibrinogen, chain A, domain 1"/>
    <property type="match status" value="3"/>
</dbReference>
<dbReference type="Pfam" id="PF00147">
    <property type="entry name" value="Fibrinogen_C"/>
    <property type="match status" value="2"/>
</dbReference>
<dbReference type="SUPFAM" id="SSF56496">
    <property type="entry name" value="Fibrinogen C-terminal domain-like"/>
    <property type="match status" value="3"/>
</dbReference>
<sequence length="243" mass="27553">MDTGGGGWIVSMSLFTRAVYTIQPEGVSIDMMVYCFMDTDGGGWIVSISLFTSDVYTIQPEGVSTGMMVYCDIDTGGSGWIVSSSLFTSDVYTIQPEGVSTDMMVYCDMDTGNDNLHTLTYSNKYMLRVDLTDIFGNTRYAEYYIFRVSDEADRYRLIIGEYQGDAGDSMFYNNNQIFHTKDQDSTNNGCSLARYAGFWFYGCTWANPNGRWLPGIDSWDSNHWISWLSKFGMSKISMKIRRK</sequence>